<dbReference type="OrthoDB" id="6315331at2"/>
<evidence type="ECO:0000256" key="1">
    <source>
        <dbReference type="SAM" id="SignalP"/>
    </source>
</evidence>
<feature type="chain" id="PRO_5005855331" evidence="1">
    <location>
        <begin position="27"/>
        <end position="98"/>
    </location>
</feature>
<dbReference type="STRING" id="187330.AMS58_08170"/>
<proteinExistence type="predicted"/>
<protein>
    <submittedName>
        <fullName evidence="2">Uncharacterized protein</fullName>
    </submittedName>
</protein>
<feature type="signal peptide" evidence="1">
    <location>
        <begin position="1"/>
        <end position="26"/>
    </location>
</feature>
<dbReference type="PATRIC" id="fig|187330.3.peg.636"/>
<evidence type="ECO:0000313" key="2">
    <source>
        <dbReference type="EMBL" id="KPH65248.1"/>
    </source>
</evidence>
<dbReference type="AlphaFoldDB" id="A0A0N0M1I4"/>
<evidence type="ECO:0000313" key="3">
    <source>
        <dbReference type="Proteomes" id="UP000037848"/>
    </source>
</evidence>
<dbReference type="RefSeq" id="WP_054452879.1">
    <property type="nucleotide sequence ID" value="NZ_LHPH01000002.1"/>
</dbReference>
<gene>
    <name evidence="2" type="ORF">ADS77_02985</name>
</gene>
<keyword evidence="1" id="KW-0732">Signal</keyword>
<sequence>MKSFTKIATKTVLASTLAATLFSVNAAENDIETHTITPVTASVQVKEVTTVEYDFTSDFNASIENQLNQIDAAINKKIDSSIQKINQTIAEKLASLFN</sequence>
<dbReference type="Proteomes" id="UP000037848">
    <property type="component" value="Unassembled WGS sequence"/>
</dbReference>
<reference evidence="2 3" key="1">
    <citation type="submission" date="2015-08" db="EMBL/GenBank/DDBJ databases">
        <title>Draft Genome Sequence of Pseudoalteromonas porphyrae UCD-SED14.</title>
        <authorList>
            <person name="Coil D.A."/>
            <person name="Jospin G."/>
            <person name="Lee R.D."/>
            <person name="Eisen J.A."/>
        </authorList>
    </citation>
    <scope>NUCLEOTIDE SEQUENCE [LARGE SCALE GENOMIC DNA]</scope>
    <source>
        <strain evidence="2 3">UCD-SED14</strain>
    </source>
</reference>
<name>A0A0N0M1I4_9GAMM</name>
<organism evidence="2 3">
    <name type="scientific">Pseudoalteromonas porphyrae</name>
    <dbReference type="NCBI Taxonomy" id="187330"/>
    <lineage>
        <taxon>Bacteria</taxon>
        <taxon>Pseudomonadati</taxon>
        <taxon>Pseudomonadota</taxon>
        <taxon>Gammaproteobacteria</taxon>
        <taxon>Alteromonadales</taxon>
        <taxon>Pseudoalteromonadaceae</taxon>
        <taxon>Pseudoalteromonas</taxon>
    </lineage>
</organism>
<dbReference type="EMBL" id="LHPH01000002">
    <property type="protein sequence ID" value="KPH65248.1"/>
    <property type="molecule type" value="Genomic_DNA"/>
</dbReference>
<keyword evidence="3" id="KW-1185">Reference proteome</keyword>
<comment type="caution">
    <text evidence="2">The sequence shown here is derived from an EMBL/GenBank/DDBJ whole genome shotgun (WGS) entry which is preliminary data.</text>
</comment>
<accession>A0A0N0M1I4</accession>